<comment type="function">
    <text evidence="3">Catalyzes the hydrolysis of N-formyl-L-kynurenine to L-kynurenine, the second step in the kynurenine pathway of tryptophan degradation. Kynurenine may be further oxidized to nicotinic acid, NAD(H) and NADP(H). Required for elimination of toxic metabolites.</text>
</comment>
<feature type="active site" evidence="3">
    <location>
        <position position="237"/>
    </location>
</feature>
<dbReference type="SUPFAM" id="SSF53474">
    <property type="entry name" value="alpha/beta-Hydrolases"/>
    <property type="match status" value="1"/>
</dbReference>
<feature type="region of interest" description="Disordered" evidence="4">
    <location>
        <begin position="89"/>
        <end position="108"/>
    </location>
</feature>
<name>A0A4U0U2H4_9PEZI</name>
<keyword evidence="2 3" id="KW-0823">Tryptophan catabolism</keyword>
<feature type="active site" evidence="3">
    <location>
        <position position="275"/>
    </location>
</feature>
<proteinExistence type="inferred from homology"/>
<dbReference type="GO" id="GO:0034354">
    <property type="term" value="P:'de novo' NAD+ biosynthetic process from L-tryptophan"/>
    <property type="evidence" value="ECO:0007669"/>
    <property type="project" value="UniProtKB-UniRule"/>
</dbReference>
<dbReference type="OrthoDB" id="420264at2759"/>
<comment type="pathway">
    <text evidence="3">Amino-acid degradation; L-tryptophan degradation via kynurenine pathway; L-kynurenine from L-tryptophan: step 2/2.</text>
</comment>
<organism evidence="6 7">
    <name type="scientific">Salinomyces thailandicus</name>
    <dbReference type="NCBI Taxonomy" id="706561"/>
    <lineage>
        <taxon>Eukaryota</taxon>
        <taxon>Fungi</taxon>
        <taxon>Dikarya</taxon>
        <taxon>Ascomycota</taxon>
        <taxon>Pezizomycotina</taxon>
        <taxon>Dothideomycetes</taxon>
        <taxon>Dothideomycetidae</taxon>
        <taxon>Mycosphaerellales</taxon>
        <taxon>Teratosphaeriaceae</taxon>
        <taxon>Salinomyces</taxon>
    </lineage>
</organism>
<gene>
    <name evidence="6" type="ORF">B0A50_03009</name>
</gene>
<keyword evidence="1 3" id="KW-0378">Hydrolase</keyword>
<comment type="caution">
    <text evidence="6">The sequence shown here is derived from an EMBL/GenBank/DDBJ whole genome shotgun (WGS) entry which is preliminary data.</text>
</comment>
<evidence type="ECO:0000256" key="3">
    <source>
        <dbReference type="HAMAP-Rule" id="MF_03014"/>
    </source>
</evidence>
<dbReference type="Pfam" id="PF20434">
    <property type="entry name" value="BD-FAE"/>
    <property type="match status" value="1"/>
</dbReference>
<comment type="similarity">
    <text evidence="3">Belongs to the kynurenine formamidase family.</text>
</comment>
<dbReference type="GO" id="GO:0004061">
    <property type="term" value="F:arylformamidase activity"/>
    <property type="evidence" value="ECO:0007669"/>
    <property type="project" value="UniProtKB-UniRule"/>
</dbReference>
<dbReference type="PANTHER" id="PTHR48081">
    <property type="entry name" value="AB HYDROLASE SUPERFAMILY PROTEIN C4A8.06C"/>
    <property type="match status" value="1"/>
</dbReference>
<reference evidence="6 7" key="1">
    <citation type="submission" date="2017-03" db="EMBL/GenBank/DDBJ databases">
        <title>Genomes of endolithic fungi from Antarctica.</title>
        <authorList>
            <person name="Coleine C."/>
            <person name="Masonjones S."/>
            <person name="Stajich J.E."/>
        </authorList>
    </citation>
    <scope>NUCLEOTIDE SEQUENCE [LARGE SCALE GENOMIC DNA]</scope>
    <source>
        <strain evidence="6 7">CCFEE 6315</strain>
    </source>
</reference>
<dbReference type="HAMAP" id="MF_03014">
    <property type="entry name" value="KFase"/>
    <property type="match status" value="1"/>
</dbReference>
<feature type="active site" description="Nucleophile" evidence="3">
    <location>
        <position position="137"/>
    </location>
</feature>
<dbReference type="InterPro" id="IPR050300">
    <property type="entry name" value="GDXG_lipolytic_enzyme"/>
</dbReference>
<evidence type="ECO:0000313" key="7">
    <source>
        <dbReference type="Proteomes" id="UP000308549"/>
    </source>
</evidence>
<evidence type="ECO:0000313" key="6">
    <source>
        <dbReference type="EMBL" id="TKA28682.1"/>
    </source>
</evidence>
<protein>
    <recommendedName>
        <fullName evidence="3">Kynurenine formamidase</fullName>
        <shortName evidence="3">KFA</shortName>
        <shortName evidence="3">KFase</shortName>
        <ecNumber evidence="3">3.5.1.9</ecNumber>
    </recommendedName>
    <alternativeName>
        <fullName evidence="3">Arylformamidase</fullName>
    </alternativeName>
    <alternativeName>
        <fullName evidence="3">N-formylkynurenine formamidase</fullName>
        <shortName evidence="3">FKF</shortName>
    </alternativeName>
</protein>
<comment type="subunit">
    <text evidence="3">Homodimer.</text>
</comment>
<evidence type="ECO:0000256" key="1">
    <source>
        <dbReference type="ARBA" id="ARBA00022801"/>
    </source>
</evidence>
<dbReference type="GO" id="GO:0019441">
    <property type="term" value="P:L-tryptophan catabolic process to kynurenine"/>
    <property type="evidence" value="ECO:0007669"/>
    <property type="project" value="UniProtKB-UniRule"/>
</dbReference>
<evidence type="ECO:0000259" key="5">
    <source>
        <dbReference type="Pfam" id="PF20434"/>
    </source>
</evidence>
<dbReference type="EMBL" id="NAJL01000017">
    <property type="protein sequence ID" value="TKA28682.1"/>
    <property type="molecule type" value="Genomic_DNA"/>
</dbReference>
<dbReference type="Gene3D" id="3.40.50.1820">
    <property type="entry name" value="alpha/beta hydrolase"/>
    <property type="match status" value="1"/>
</dbReference>
<feature type="domain" description="BD-FAE-like" evidence="5">
    <location>
        <begin position="39"/>
        <end position="252"/>
    </location>
</feature>
<keyword evidence="7" id="KW-1185">Reference proteome</keyword>
<dbReference type="Proteomes" id="UP000308549">
    <property type="component" value="Unassembled WGS sequence"/>
</dbReference>
<dbReference type="InterPro" id="IPR027519">
    <property type="entry name" value="KFase_ver/fungi-typ"/>
</dbReference>
<accession>A0A4U0U2H4</accession>
<dbReference type="AlphaFoldDB" id="A0A4U0U2H4"/>
<sequence length="305" mass="34321">MTATDVFPQREKNVRYSDRSALNTLEYCLPQPWRSSRRLWIIYIHGGAWQDPEIDASSFGNAQDLLMKSRELEHIAGFASINYRLSPYPSHPRLPSDPSDPARNAHHPDHINDVLAALHYLQDTFHFSHEYLLVGHSCGATLALQVAMSRNWAAHRESTQASQPNVVPPVAILGVEGLYDLPALVENHSDQPVYKDFVANAFGPDEAQWAATSPTSGDYEASWPTGKLVVLAHSREDELVEWDQVDRMHRALRTQGFDEAQGDQRLKLVELSGKHDQVWQEGRELARAIQETVQVIGSSIRGFLL</sequence>
<dbReference type="InterPro" id="IPR049492">
    <property type="entry name" value="BD-FAE-like_dom"/>
</dbReference>
<dbReference type="UniPathway" id="UPA00333">
    <property type="reaction ID" value="UER00454"/>
</dbReference>
<dbReference type="EC" id="3.5.1.9" evidence="3"/>
<comment type="catalytic activity">
    <reaction evidence="3">
        <text>N-formyl-L-kynurenine + H2O = L-kynurenine + formate + H(+)</text>
        <dbReference type="Rhea" id="RHEA:13009"/>
        <dbReference type="ChEBI" id="CHEBI:15377"/>
        <dbReference type="ChEBI" id="CHEBI:15378"/>
        <dbReference type="ChEBI" id="CHEBI:15740"/>
        <dbReference type="ChEBI" id="CHEBI:57959"/>
        <dbReference type="ChEBI" id="CHEBI:58629"/>
        <dbReference type="EC" id="3.5.1.9"/>
    </reaction>
</comment>
<evidence type="ECO:0000256" key="4">
    <source>
        <dbReference type="SAM" id="MobiDB-lite"/>
    </source>
</evidence>
<dbReference type="PANTHER" id="PTHR48081:SF33">
    <property type="entry name" value="KYNURENINE FORMAMIDASE"/>
    <property type="match status" value="1"/>
</dbReference>
<comment type="domain">
    <text evidence="3">The main chain amide nitrogen atoms of the second glycine and its adjacent residue in the HGGXW motif define the oxyanion hole, and stabilize the oxyanion that forms during the nucleophilic attack by the catalytic serine during substrate cleavage.</text>
</comment>
<evidence type="ECO:0000256" key="2">
    <source>
        <dbReference type="ARBA" id="ARBA00023079"/>
    </source>
</evidence>
<feature type="short sequence motif" description="HGGXW" evidence="3">
    <location>
        <begin position="45"/>
        <end position="49"/>
    </location>
</feature>
<dbReference type="InterPro" id="IPR029058">
    <property type="entry name" value="AB_hydrolase_fold"/>
</dbReference>